<keyword evidence="1 4" id="KW-0808">Transferase</keyword>
<feature type="domain" description="N-acetyltransferase" evidence="3">
    <location>
        <begin position="1"/>
        <end position="133"/>
    </location>
</feature>
<gene>
    <name evidence="4" type="ORF">SAMN06273572_10298</name>
</gene>
<reference evidence="5" key="1">
    <citation type="submission" date="2017-09" db="EMBL/GenBank/DDBJ databases">
        <authorList>
            <person name="Varghese N."/>
            <person name="Submissions S."/>
        </authorList>
    </citation>
    <scope>NUCLEOTIDE SEQUENCE [LARGE SCALE GENOMIC DNA]</scope>
    <source>
        <strain evidence="5">C7</strain>
    </source>
</reference>
<dbReference type="PANTHER" id="PTHR43877:SF2">
    <property type="entry name" value="AMINOALKYLPHOSPHONATE N-ACETYLTRANSFERASE-RELATED"/>
    <property type="match status" value="1"/>
</dbReference>
<dbReference type="CDD" id="cd04301">
    <property type="entry name" value="NAT_SF"/>
    <property type="match status" value="1"/>
</dbReference>
<keyword evidence="5" id="KW-1185">Reference proteome</keyword>
<dbReference type="InterPro" id="IPR050832">
    <property type="entry name" value="Bact_Acetyltransf"/>
</dbReference>
<evidence type="ECO:0000256" key="2">
    <source>
        <dbReference type="ARBA" id="ARBA00023315"/>
    </source>
</evidence>
<dbReference type="PANTHER" id="PTHR43877">
    <property type="entry name" value="AMINOALKYLPHOSPHONATE N-ACETYLTRANSFERASE-RELATED-RELATED"/>
    <property type="match status" value="1"/>
</dbReference>
<organism evidence="4 5">
    <name type="scientific">Pontivivens marinum</name>
    <dbReference type="NCBI Taxonomy" id="1690039"/>
    <lineage>
        <taxon>Bacteria</taxon>
        <taxon>Pseudomonadati</taxon>
        <taxon>Pseudomonadota</taxon>
        <taxon>Alphaproteobacteria</taxon>
        <taxon>Rhodobacterales</taxon>
        <taxon>Paracoccaceae</taxon>
        <taxon>Pontivivens</taxon>
    </lineage>
</organism>
<keyword evidence="2" id="KW-0012">Acyltransferase</keyword>
<accession>A0A2C9CQ81</accession>
<dbReference type="Proteomes" id="UP000220034">
    <property type="component" value="Unassembled WGS sequence"/>
</dbReference>
<evidence type="ECO:0000259" key="3">
    <source>
        <dbReference type="PROSITE" id="PS51186"/>
    </source>
</evidence>
<dbReference type="EMBL" id="OCTN01000002">
    <property type="protein sequence ID" value="SOH93422.1"/>
    <property type="molecule type" value="Genomic_DNA"/>
</dbReference>
<dbReference type="SUPFAM" id="SSF55729">
    <property type="entry name" value="Acyl-CoA N-acyltransferases (Nat)"/>
    <property type="match status" value="1"/>
</dbReference>
<dbReference type="InterPro" id="IPR016181">
    <property type="entry name" value="Acyl_CoA_acyltransferase"/>
</dbReference>
<proteinExistence type="predicted"/>
<evidence type="ECO:0000313" key="5">
    <source>
        <dbReference type="Proteomes" id="UP000220034"/>
    </source>
</evidence>
<evidence type="ECO:0000313" key="4">
    <source>
        <dbReference type="EMBL" id="SOH93422.1"/>
    </source>
</evidence>
<dbReference type="PROSITE" id="PS51186">
    <property type="entry name" value="GNAT"/>
    <property type="match status" value="1"/>
</dbReference>
<evidence type="ECO:0000256" key="1">
    <source>
        <dbReference type="ARBA" id="ARBA00022679"/>
    </source>
</evidence>
<dbReference type="Gene3D" id="3.40.630.30">
    <property type="match status" value="1"/>
</dbReference>
<dbReference type="InterPro" id="IPR000182">
    <property type="entry name" value="GNAT_dom"/>
</dbReference>
<dbReference type="Pfam" id="PF00583">
    <property type="entry name" value="Acetyltransf_1"/>
    <property type="match status" value="1"/>
</dbReference>
<dbReference type="AlphaFoldDB" id="A0A2C9CQ81"/>
<dbReference type="OrthoDB" id="273614at2"/>
<name>A0A2C9CQ81_9RHOB</name>
<dbReference type="RefSeq" id="WP_097929008.1">
    <property type="nucleotide sequence ID" value="NZ_OCTN01000002.1"/>
</dbReference>
<sequence>MDIREVTAADVLALRQMVLRPGQGISAAMVRGDDSALHLGTYEGDLIGVASLFITDDTARLRKFAVHPDHQGRGIGSEMLRHMQNLLRARGVTQMWCDARVAATSLYARHGLQVVGEVFDKGGRDYLRMEGRL</sequence>
<protein>
    <submittedName>
        <fullName evidence="4">Acetyltransferase (GNAT) domain-containing protein</fullName>
    </submittedName>
</protein>
<dbReference type="GO" id="GO:0016747">
    <property type="term" value="F:acyltransferase activity, transferring groups other than amino-acyl groups"/>
    <property type="evidence" value="ECO:0007669"/>
    <property type="project" value="InterPro"/>
</dbReference>